<feature type="transmembrane region" description="Helical" evidence="1">
    <location>
        <begin position="174"/>
        <end position="192"/>
    </location>
</feature>
<proteinExistence type="predicted"/>
<evidence type="ECO:0000313" key="3">
    <source>
        <dbReference type="EMBL" id="MBA2891273.1"/>
    </source>
</evidence>
<feature type="transmembrane region" description="Helical" evidence="1">
    <location>
        <begin position="135"/>
        <end position="162"/>
    </location>
</feature>
<feature type="transmembrane region" description="Helical" evidence="1">
    <location>
        <begin position="36"/>
        <end position="61"/>
    </location>
</feature>
<dbReference type="InterPro" id="IPR007138">
    <property type="entry name" value="ABM_dom"/>
</dbReference>
<reference evidence="3 4" key="1">
    <citation type="submission" date="2020-07" db="EMBL/GenBank/DDBJ databases">
        <title>Genomic Encyclopedia of Type Strains, Phase IV (KMG-IV): sequencing the most valuable type-strain genomes for metagenomic binning, comparative biology and taxonomic classification.</title>
        <authorList>
            <person name="Goeker M."/>
        </authorList>
    </citation>
    <scope>NUCLEOTIDE SEQUENCE [LARGE SCALE GENOMIC DNA]</scope>
    <source>
        <strain evidence="3 4">DSM 45533</strain>
    </source>
</reference>
<dbReference type="Proteomes" id="UP000530928">
    <property type="component" value="Unassembled WGS sequence"/>
</dbReference>
<dbReference type="Gene3D" id="3.30.70.100">
    <property type="match status" value="1"/>
</dbReference>
<evidence type="ECO:0000256" key="1">
    <source>
        <dbReference type="SAM" id="Phobius"/>
    </source>
</evidence>
<dbReference type="RefSeq" id="WP_181610092.1">
    <property type="nucleotide sequence ID" value="NZ_BAABAM010000002.1"/>
</dbReference>
<dbReference type="AlphaFoldDB" id="A0A7W0CHK2"/>
<protein>
    <submittedName>
        <fullName evidence="3">Quinol monooxygenase YgiN</fullName>
    </submittedName>
</protein>
<evidence type="ECO:0000313" key="4">
    <source>
        <dbReference type="Proteomes" id="UP000530928"/>
    </source>
</evidence>
<keyword evidence="1" id="KW-0472">Membrane</keyword>
<keyword evidence="3" id="KW-0503">Monooxygenase</keyword>
<gene>
    <name evidence="3" type="ORF">HNR30_002614</name>
</gene>
<accession>A0A7W0CHK2</accession>
<evidence type="ECO:0000259" key="2">
    <source>
        <dbReference type="Pfam" id="PF03992"/>
    </source>
</evidence>
<feature type="transmembrane region" description="Helical" evidence="1">
    <location>
        <begin position="67"/>
        <end position="89"/>
    </location>
</feature>
<organism evidence="3 4">
    <name type="scientific">Nonomuraea soli</name>
    <dbReference type="NCBI Taxonomy" id="1032476"/>
    <lineage>
        <taxon>Bacteria</taxon>
        <taxon>Bacillati</taxon>
        <taxon>Actinomycetota</taxon>
        <taxon>Actinomycetes</taxon>
        <taxon>Streptosporangiales</taxon>
        <taxon>Streptosporangiaceae</taxon>
        <taxon>Nonomuraea</taxon>
    </lineage>
</organism>
<keyword evidence="1" id="KW-1133">Transmembrane helix</keyword>
<dbReference type="SUPFAM" id="SSF54909">
    <property type="entry name" value="Dimeric alpha+beta barrel"/>
    <property type="match status" value="1"/>
</dbReference>
<dbReference type="Pfam" id="PF03992">
    <property type="entry name" value="ABM"/>
    <property type="match status" value="1"/>
</dbReference>
<name>A0A7W0CHK2_9ACTN</name>
<keyword evidence="1" id="KW-0812">Transmembrane</keyword>
<dbReference type="InterPro" id="IPR011008">
    <property type="entry name" value="Dimeric_a/b-barrel"/>
</dbReference>
<keyword evidence="3" id="KW-0560">Oxidoreductase</keyword>
<sequence>MEILVAVLAFAGALLAVIAAGALISRLREEAEGYLIAWTVAAIALALALAAVGTGCLMGFGIVTFKIFQLGGSLLAPLWMAIGLVQLLAERVPVKFAGWLFGIALTVVASVVMVFDPLKATVTGNTLPTGGAHWAIIPGSLLFGVHVLVTLIMITCIVVAALRWRTGDEYDTDNLHAALVIAPSGLALLGALRFTVPPIFTTALLLVAGAGIWYSVLRPLAPYEDDEEDDDIDRAYAKRAVDTPAVSPRRSSSGLGDLVAEYRAGDNELAPARAESFDAGPATGMFAGGDYGSLPPEFERVSSSRTTGYGPADGAGGAGEYGATGAYGAAAGYGAGGANGAGGATGAAAGYGAGAAASGEYGRHGAPQHIPGDYRAPRTGPHAAFPAEPVAPAPATGAFYPGAEIQAAPGGSTRPSPNIFGMLTVFTLMDGSGDAFDRLADDTVEAVRRSEPDTLIYVCHGVKSAPLQRIIYELYRDEVAYADHQRQPHVVRFVNDRQAMVLATNVIELNVNAAKVMPLPTAMF</sequence>
<dbReference type="EMBL" id="JACDUR010000003">
    <property type="protein sequence ID" value="MBA2891273.1"/>
    <property type="molecule type" value="Genomic_DNA"/>
</dbReference>
<dbReference type="GO" id="GO:0004497">
    <property type="term" value="F:monooxygenase activity"/>
    <property type="evidence" value="ECO:0007669"/>
    <property type="project" value="UniProtKB-KW"/>
</dbReference>
<feature type="transmembrane region" description="Helical" evidence="1">
    <location>
        <begin position="96"/>
        <end position="115"/>
    </location>
</feature>
<comment type="caution">
    <text evidence="3">The sequence shown here is derived from an EMBL/GenBank/DDBJ whole genome shotgun (WGS) entry which is preliminary data.</text>
</comment>
<feature type="domain" description="ABM" evidence="2">
    <location>
        <begin position="422"/>
        <end position="494"/>
    </location>
</feature>
<keyword evidence="4" id="KW-1185">Reference proteome</keyword>
<feature type="transmembrane region" description="Helical" evidence="1">
    <location>
        <begin position="6"/>
        <end position="24"/>
    </location>
</feature>